<accession>A0A7V8NUP3</accession>
<feature type="transmembrane region" description="Helical" evidence="7">
    <location>
        <begin position="32"/>
        <end position="51"/>
    </location>
</feature>
<evidence type="ECO:0000256" key="5">
    <source>
        <dbReference type="ARBA" id="ARBA00023136"/>
    </source>
</evidence>
<protein>
    <recommendedName>
        <fullName evidence="8">Polysaccharide chain length determinant N-terminal domain-containing protein</fullName>
    </recommendedName>
</protein>
<evidence type="ECO:0000259" key="8">
    <source>
        <dbReference type="Pfam" id="PF02706"/>
    </source>
</evidence>
<proteinExistence type="predicted"/>
<dbReference type="AlphaFoldDB" id="A0A7V8NUP3"/>
<dbReference type="PANTHER" id="PTHR32309">
    <property type="entry name" value="TYROSINE-PROTEIN KINASE"/>
    <property type="match status" value="1"/>
</dbReference>
<comment type="subcellular location">
    <subcellularLocation>
        <location evidence="1">Cell membrane</location>
        <topology evidence="1">Multi-pass membrane protein</topology>
    </subcellularLocation>
</comment>
<evidence type="ECO:0000256" key="4">
    <source>
        <dbReference type="ARBA" id="ARBA00022989"/>
    </source>
</evidence>
<evidence type="ECO:0000256" key="7">
    <source>
        <dbReference type="SAM" id="Phobius"/>
    </source>
</evidence>
<feature type="domain" description="Polysaccharide chain length determinant N-terminal" evidence="8">
    <location>
        <begin position="17"/>
        <end position="109"/>
    </location>
</feature>
<keyword evidence="2" id="KW-1003">Cell membrane</keyword>
<keyword evidence="5 7" id="KW-0472">Membrane</keyword>
<keyword evidence="10" id="KW-1185">Reference proteome</keyword>
<dbReference type="GO" id="GO:0005886">
    <property type="term" value="C:plasma membrane"/>
    <property type="evidence" value="ECO:0007669"/>
    <property type="project" value="UniProtKB-SubCell"/>
</dbReference>
<dbReference type="Pfam" id="PF02706">
    <property type="entry name" value="Wzz"/>
    <property type="match status" value="1"/>
</dbReference>
<evidence type="ECO:0000256" key="1">
    <source>
        <dbReference type="ARBA" id="ARBA00004651"/>
    </source>
</evidence>
<reference evidence="9" key="1">
    <citation type="submission" date="2020-06" db="EMBL/GenBank/DDBJ databases">
        <title>Legume-microbial interactions unlock mineral nutrients during tropical forest succession.</title>
        <authorList>
            <person name="Epihov D.Z."/>
        </authorList>
    </citation>
    <scope>NUCLEOTIDE SEQUENCE [LARGE SCALE GENOMIC DNA]</scope>
    <source>
        <strain evidence="9">Pan2503</strain>
    </source>
</reference>
<name>A0A7V8NUP3_9BACT</name>
<dbReference type="PANTHER" id="PTHR32309:SF13">
    <property type="entry name" value="FERRIC ENTEROBACTIN TRANSPORT PROTEIN FEPE"/>
    <property type="match status" value="1"/>
</dbReference>
<evidence type="ECO:0000313" key="10">
    <source>
        <dbReference type="Proteomes" id="UP000567293"/>
    </source>
</evidence>
<gene>
    <name evidence="9" type="ORF">HRJ53_22995</name>
</gene>
<keyword evidence="6" id="KW-0175">Coiled coil</keyword>
<dbReference type="EMBL" id="JACDQQ010002224">
    <property type="protein sequence ID" value="MBA0087864.1"/>
    <property type="molecule type" value="Genomic_DNA"/>
</dbReference>
<keyword evidence="3 7" id="KW-0812">Transmembrane</keyword>
<organism evidence="9 10">
    <name type="scientific">Candidatus Acidiferrum panamense</name>
    <dbReference type="NCBI Taxonomy" id="2741543"/>
    <lineage>
        <taxon>Bacteria</taxon>
        <taxon>Pseudomonadati</taxon>
        <taxon>Acidobacteriota</taxon>
        <taxon>Terriglobia</taxon>
        <taxon>Candidatus Acidiferrales</taxon>
        <taxon>Candidatus Acidiferrum</taxon>
    </lineage>
</organism>
<sequence length="492" mass="55430">MFRQNVSEKQGDERQSVTLRDLLSVGFRQKRLMINTFLGIFSLVILLAAILPRKYQSEMKILVRHERADNMVTPDREQPMQLRTDVSEAELQSEAELLKSRDLLTKVVETCQLQKAGGHPSSTTDDEQTSRAVAKLETDLKVEPIKLTNLISAKYRSRDPQLAARVLNTLASLYLEKHLAMHRAPGQFEFFHQQAEQYRKALADEEAKLTHFSKEQGVVNPALEKEISIRKLVDVEGDLKTTQANITETKHRIRKLEAQLGRLPSRETAQVRTSDNPQLMERMKTTLLDLELKRTDLLTKFEPTYRPVQEVEQQIAQTKAAIAAAEKAPLRDETTDRDPTYEALRAELAKSQTDLASLEARATATASLVRSYKAENEQLDSKELLHQDMVRAARADEDNYMLYLHKQEEARISDALDRQRISNVVIAEPAVVPLLPQPRWLLALLLGGLVAAVSSVALAFAVDYCDPSLRTPEEVESLLGSPVVAAIPRDGE</sequence>
<dbReference type="InterPro" id="IPR003856">
    <property type="entry name" value="LPS_length_determ_N"/>
</dbReference>
<evidence type="ECO:0000313" key="9">
    <source>
        <dbReference type="EMBL" id="MBA0087864.1"/>
    </source>
</evidence>
<evidence type="ECO:0000256" key="3">
    <source>
        <dbReference type="ARBA" id="ARBA00022692"/>
    </source>
</evidence>
<dbReference type="GO" id="GO:0004713">
    <property type="term" value="F:protein tyrosine kinase activity"/>
    <property type="evidence" value="ECO:0007669"/>
    <property type="project" value="TreeGrafter"/>
</dbReference>
<evidence type="ECO:0000256" key="2">
    <source>
        <dbReference type="ARBA" id="ARBA00022475"/>
    </source>
</evidence>
<dbReference type="Proteomes" id="UP000567293">
    <property type="component" value="Unassembled WGS sequence"/>
</dbReference>
<feature type="transmembrane region" description="Helical" evidence="7">
    <location>
        <begin position="440"/>
        <end position="462"/>
    </location>
</feature>
<comment type="caution">
    <text evidence="9">The sequence shown here is derived from an EMBL/GenBank/DDBJ whole genome shotgun (WGS) entry which is preliminary data.</text>
</comment>
<keyword evidence="4 7" id="KW-1133">Transmembrane helix</keyword>
<dbReference type="InterPro" id="IPR050445">
    <property type="entry name" value="Bact_polysacc_biosynth/exp"/>
</dbReference>
<feature type="coiled-coil region" evidence="6">
    <location>
        <begin position="308"/>
        <end position="361"/>
    </location>
</feature>
<evidence type="ECO:0000256" key="6">
    <source>
        <dbReference type="SAM" id="Coils"/>
    </source>
</evidence>